<feature type="transmembrane region" description="Helical" evidence="1">
    <location>
        <begin position="69"/>
        <end position="87"/>
    </location>
</feature>
<gene>
    <name evidence="2" type="ORF">EKG83_30490</name>
</gene>
<evidence type="ECO:0000313" key="3">
    <source>
        <dbReference type="Proteomes" id="UP000325787"/>
    </source>
</evidence>
<dbReference type="RefSeq" id="WP_063741363.1">
    <property type="nucleotide sequence ID" value="NZ_CP034550.1"/>
</dbReference>
<name>A0A5Q0H4I6_SACSY</name>
<organism evidence="2 3">
    <name type="scientific">Saccharothrix syringae</name>
    <name type="common">Nocardiopsis syringae</name>
    <dbReference type="NCBI Taxonomy" id="103733"/>
    <lineage>
        <taxon>Bacteria</taxon>
        <taxon>Bacillati</taxon>
        <taxon>Actinomycetota</taxon>
        <taxon>Actinomycetes</taxon>
        <taxon>Pseudonocardiales</taxon>
        <taxon>Pseudonocardiaceae</taxon>
        <taxon>Saccharothrix</taxon>
    </lineage>
</organism>
<protein>
    <submittedName>
        <fullName evidence="2">DUF3040 domain-containing protein</fullName>
    </submittedName>
</protein>
<sequence length="104" mass="11008">MGLSDHEQRALAEIERQLAADDPRFAARLARARSAVRVPKPVRSAVVLLAAYSLGLVTIIAGVTLASPALITLGAVITAALPVRVAVRAWRQQPPAAMPPRVRA</sequence>
<dbReference type="Proteomes" id="UP000325787">
    <property type="component" value="Chromosome"/>
</dbReference>
<keyword evidence="1" id="KW-0472">Membrane</keyword>
<dbReference type="Pfam" id="PF11239">
    <property type="entry name" value="DUF3040"/>
    <property type="match status" value="1"/>
</dbReference>
<keyword evidence="1" id="KW-1133">Transmembrane helix</keyword>
<dbReference type="AlphaFoldDB" id="A0A5Q0H4I6"/>
<accession>A0A5Q0H4I6</accession>
<keyword evidence="1" id="KW-0812">Transmembrane</keyword>
<dbReference type="KEGG" id="ssyi:EKG83_30490"/>
<dbReference type="EMBL" id="CP034550">
    <property type="protein sequence ID" value="QFZ21141.1"/>
    <property type="molecule type" value="Genomic_DNA"/>
</dbReference>
<dbReference type="InterPro" id="IPR021401">
    <property type="entry name" value="DUF3040"/>
</dbReference>
<reference evidence="3" key="1">
    <citation type="journal article" date="2021" name="Curr. Microbiol.">
        <title>Complete genome of nocamycin-producing strain Saccharothrix syringae NRRL B-16468 reveals the biosynthetic potential for secondary metabolites.</title>
        <authorList>
            <person name="Mo X."/>
            <person name="Yang S."/>
        </authorList>
    </citation>
    <scope>NUCLEOTIDE SEQUENCE [LARGE SCALE GENOMIC DNA]</scope>
    <source>
        <strain evidence="3">ATCC 51364 / DSM 43886 / JCM 6844 / KCTC 9398 / NBRC 14523 / NRRL B-16468 / INA 2240</strain>
    </source>
</reference>
<evidence type="ECO:0000313" key="2">
    <source>
        <dbReference type="EMBL" id="QFZ21141.1"/>
    </source>
</evidence>
<proteinExistence type="predicted"/>
<keyword evidence="3" id="KW-1185">Reference proteome</keyword>
<feature type="transmembrane region" description="Helical" evidence="1">
    <location>
        <begin position="42"/>
        <end position="63"/>
    </location>
</feature>
<evidence type="ECO:0000256" key="1">
    <source>
        <dbReference type="SAM" id="Phobius"/>
    </source>
</evidence>